<proteinExistence type="predicted"/>
<evidence type="ECO:0000313" key="3">
    <source>
        <dbReference type="EMBL" id="PHZ07194.1"/>
    </source>
</evidence>
<dbReference type="RefSeq" id="XP_023460902.1">
    <property type="nucleotide sequence ID" value="XM_023605462.1"/>
</dbReference>
<dbReference type="InterPro" id="IPR026947">
    <property type="entry name" value="UBN_middle_dom"/>
</dbReference>
<evidence type="ECO:0000256" key="1">
    <source>
        <dbReference type="SAM" id="MobiDB-lite"/>
    </source>
</evidence>
<feature type="compositionally biased region" description="Basic and acidic residues" evidence="1">
    <location>
        <begin position="149"/>
        <end position="170"/>
    </location>
</feature>
<dbReference type="Proteomes" id="UP000242254">
    <property type="component" value="Unassembled WGS sequence"/>
</dbReference>
<gene>
    <name evidence="3" type="ORF">RHIMIDRAFT_125338</name>
</gene>
<dbReference type="STRING" id="1340429.A0A2G4SEH4"/>
<name>A0A2G4SEH4_RHIZD</name>
<organism evidence="3 4">
    <name type="scientific">Rhizopus microsporus ATCC 52813</name>
    <dbReference type="NCBI Taxonomy" id="1340429"/>
    <lineage>
        <taxon>Eukaryota</taxon>
        <taxon>Fungi</taxon>
        <taxon>Fungi incertae sedis</taxon>
        <taxon>Mucoromycota</taxon>
        <taxon>Mucoromycotina</taxon>
        <taxon>Mucoromycetes</taxon>
        <taxon>Mucorales</taxon>
        <taxon>Mucorineae</taxon>
        <taxon>Rhizopodaceae</taxon>
        <taxon>Rhizopus</taxon>
    </lineage>
</organism>
<dbReference type="AlphaFoldDB" id="A0A2G4SEH4"/>
<feature type="region of interest" description="Disordered" evidence="1">
    <location>
        <begin position="135"/>
        <end position="189"/>
    </location>
</feature>
<dbReference type="Pfam" id="PF14075">
    <property type="entry name" value="UBN_AB"/>
    <property type="match status" value="1"/>
</dbReference>
<keyword evidence="4" id="KW-1185">Reference proteome</keyword>
<accession>A0A2G4SEH4</accession>
<dbReference type="GeneID" id="35436452"/>
<feature type="domain" description="Ubinuclein middle" evidence="2">
    <location>
        <begin position="28"/>
        <end position="126"/>
    </location>
</feature>
<evidence type="ECO:0000313" key="4">
    <source>
        <dbReference type="Proteomes" id="UP000242254"/>
    </source>
</evidence>
<dbReference type="EMBL" id="KZ303909">
    <property type="protein sequence ID" value="PHZ07194.1"/>
    <property type="molecule type" value="Genomic_DNA"/>
</dbReference>
<protein>
    <recommendedName>
        <fullName evidence="2">Ubinuclein middle domain-containing protein</fullName>
    </recommendedName>
</protein>
<sequence length="189" mass="21883">MLRYILYDHKLTPFFFFLKKKIEAVKVATAAANNNGFIDVDALEPDEELEPKFKYTDEVRQILYDIMKADEQSTLISNLITQYRNGANNTKDAEKLVAEGKARKLMYQRLLSCWPDGWMNTYEISRQYNLYKNKIAGSQNGEGKKRRKPSDDHTHRKKAREDEPKEEHHTPKGAASNSPMKVESLVNVI</sequence>
<evidence type="ECO:0000259" key="2">
    <source>
        <dbReference type="Pfam" id="PF14075"/>
    </source>
</evidence>
<reference evidence="3 4" key="1">
    <citation type="journal article" date="2016" name="Proc. Natl. Acad. Sci. U.S.A.">
        <title>Lipid metabolic changes in an early divergent fungus govern the establishment of a mutualistic symbiosis with endobacteria.</title>
        <authorList>
            <person name="Lastovetsky O.A."/>
            <person name="Gaspar M.L."/>
            <person name="Mondo S.J."/>
            <person name="LaButti K.M."/>
            <person name="Sandor L."/>
            <person name="Grigoriev I.V."/>
            <person name="Henry S.A."/>
            <person name="Pawlowska T.E."/>
        </authorList>
    </citation>
    <scope>NUCLEOTIDE SEQUENCE [LARGE SCALE GENOMIC DNA]</scope>
    <source>
        <strain evidence="3 4">ATCC 52813</strain>
    </source>
</reference>